<evidence type="ECO:0000256" key="3">
    <source>
        <dbReference type="ARBA" id="ARBA00022598"/>
    </source>
</evidence>
<dbReference type="GO" id="GO:0016874">
    <property type="term" value="F:ligase activity"/>
    <property type="evidence" value="ECO:0007669"/>
    <property type="project" value="UniProtKB-KW"/>
</dbReference>
<dbReference type="GO" id="GO:0005737">
    <property type="term" value="C:cytoplasm"/>
    <property type="evidence" value="ECO:0007669"/>
    <property type="project" value="TreeGrafter"/>
</dbReference>
<evidence type="ECO:0000256" key="2">
    <source>
        <dbReference type="ARBA" id="ARBA00022553"/>
    </source>
</evidence>
<dbReference type="InterPro" id="IPR020806">
    <property type="entry name" value="PKS_PP-bd"/>
</dbReference>
<organism evidence="6 7">
    <name type="scientific">Sporisorium scitamineum</name>
    <dbReference type="NCBI Taxonomy" id="49012"/>
    <lineage>
        <taxon>Eukaryota</taxon>
        <taxon>Fungi</taxon>
        <taxon>Dikarya</taxon>
        <taxon>Basidiomycota</taxon>
        <taxon>Ustilaginomycotina</taxon>
        <taxon>Ustilaginomycetes</taxon>
        <taxon>Ustilaginales</taxon>
        <taxon>Ustilaginaceae</taxon>
        <taxon>Sporisorium</taxon>
    </lineage>
</organism>
<evidence type="ECO:0000313" key="6">
    <source>
        <dbReference type="EMBL" id="CDW96819.1"/>
    </source>
</evidence>
<dbReference type="GO" id="GO:0043041">
    <property type="term" value="P:amino acid activation for nonribosomal peptide biosynthetic process"/>
    <property type="evidence" value="ECO:0007669"/>
    <property type="project" value="TreeGrafter"/>
</dbReference>
<dbReference type="SUPFAM" id="SSF47336">
    <property type="entry name" value="ACP-like"/>
    <property type="match status" value="1"/>
</dbReference>
<dbReference type="GO" id="GO:0031177">
    <property type="term" value="F:phosphopantetheine binding"/>
    <property type="evidence" value="ECO:0007669"/>
    <property type="project" value="InterPro"/>
</dbReference>
<accession>A0A0F7S683</accession>
<protein>
    <recommendedName>
        <fullName evidence="5">Carrier domain-containing protein</fullName>
    </recommendedName>
</protein>
<dbReference type="PROSITE" id="PS50075">
    <property type="entry name" value="CARRIER"/>
    <property type="match status" value="1"/>
</dbReference>
<evidence type="ECO:0000256" key="1">
    <source>
        <dbReference type="ARBA" id="ARBA00022450"/>
    </source>
</evidence>
<keyword evidence="7" id="KW-1185">Reference proteome</keyword>
<dbReference type="Pfam" id="PF00550">
    <property type="entry name" value="PP-binding"/>
    <property type="match status" value="1"/>
</dbReference>
<feature type="domain" description="Carrier" evidence="5">
    <location>
        <begin position="23"/>
        <end position="96"/>
    </location>
</feature>
<dbReference type="GO" id="GO:0044550">
    <property type="term" value="P:secondary metabolite biosynthetic process"/>
    <property type="evidence" value="ECO:0007669"/>
    <property type="project" value="TreeGrafter"/>
</dbReference>
<evidence type="ECO:0000259" key="5">
    <source>
        <dbReference type="PROSITE" id="PS50075"/>
    </source>
</evidence>
<dbReference type="InterPro" id="IPR006162">
    <property type="entry name" value="Ppantetheine_attach_site"/>
</dbReference>
<keyword evidence="2" id="KW-0597">Phosphoprotein</keyword>
<reference evidence="7" key="1">
    <citation type="submission" date="2014-06" db="EMBL/GenBank/DDBJ databases">
        <authorList>
            <person name="Berkman P.J."/>
        </authorList>
    </citation>
    <scope>NUCLEOTIDE SEQUENCE [LARGE SCALE GENOMIC DNA]</scope>
</reference>
<dbReference type="STRING" id="49012.A0A0F7S683"/>
<dbReference type="AlphaFoldDB" id="A0A0F7S683"/>
<dbReference type="PANTHER" id="PTHR45527:SF1">
    <property type="entry name" value="FATTY ACID SYNTHASE"/>
    <property type="match status" value="1"/>
</dbReference>
<dbReference type="PANTHER" id="PTHR45527">
    <property type="entry name" value="NONRIBOSOMAL PEPTIDE SYNTHETASE"/>
    <property type="match status" value="1"/>
</dbReference>
<dbReference type="EMBL" id="CCFA01000916">
    <property type="protein sequence ID" value="CDW96819.1"/>
    <property type="molecule type" value="Genomic_DNA"/>
</dbReference>
<dbReference type="Gene3D" id="1.10.1200.10">
    <property type="entry name" value="ACP-like"/>
    <property type="match status" value="1"/>
</dbReference>
<keyword evidence="4" id="KW-0511">Multifunctional enzyme</keyword>
<dbReference type="InterPro" id="IPR009081">
    <property type="entry name" value="PP-bd_ACP"/>
</dbReference>
<gene>
    <name evidence="6" type="primary">SSCI17630.1</name>
</gene>
<keyword evidence="3" id="KW-0436">Ligase</keyword>
<dbReference type="SMART" id="SM00823">
    <property type="entry name" value="PKS_PP"/>
    <property type="match status" value="1"/>
</dbReference>
<dbReference type="PROSITE" id="PS00012">
    <property type="entry name" value="PHOSPHOPANTETHEINE"/>
    <property type="match status" value="1"/>
</dbReference>
<evidence type="ECO:0000256" key="4">
    <source>
        <dbReference type="ARBA" id="ARBA00023268"/>
    </source>
</evidence>
<dbReference type="Proteomes" id="UP000242770">
    <property type="component" value="Unassembled WGS sequence"/>
</dbReference>
<proteinExistence type="predicted"/>
<keyword evidence="1" id="KW-0596">Phosphopantetheine</keyword>
<evidence type="ECO:0000313" key="7">
    <source>
        <dbReference type="Proteomes" id="UP000242770"/>
    </source>
</evidence>
<dbReference type="InterPro" id="IPR036736">
    <property type="entry name" value="ACP-like_sf"/>
</dbReference>
<name>A0A0F7S683_9BASI</name>
<feature type="non-terminal residue" evidence="6">
    <location>
        <position position="104"/>
    </location>
</feature>
<sequence>MDASLLRTLGAKREGAISSQAWTETEQKLRKFVSEFCDVPRDQIARNTSFHRLGIDSISAIRLVKELHTAGFSFTVTDVLSTPNIAALADKQAQSSAGADSQQQ</sequence>